<gene>
    <name evidence="3" type="ORF">R9X50_00379800</name>
</gene>
<accession>A0AAQ3M3L4</accession>
<proteinExistence type="predicted"/>
<sequence length="967" mass="108480">MSSSLTPTEPRGTLALKHTNVSNPSVVVKRSQQSLQPSLSASEDYYSLSSASSTHSDRLLNDTQNQSNLTITRYHTPPSRYRTPLQSRDNILRYVSQEEMRKTPMRGQGKRRQSPTGLEQRRGSDGGLDVAYPAVAYTGIREGSLRRKPVPNTVIRSRPLSEADMIRRSIARSSVAVDMDREPSPPTPGVDDTPYIRFALDQLTRDEEVRGSRNYLGSGWGAESSYPYLGPEPLTAQRAIPLEGSHEVPADWPLRNPQQIRPEEQQRQISTPDQPEFVEHERLQPRGLPPSAIWGQQQTVEARHDMSDEPPPRSPRRLIHNQTELDMIQSKPHTSSQRVQPNLYYSQEQSHELDTFVPLSASEAHQERLRSMPKILRPFSILLFLVFLFILIGLLVTSAVLTLTRQGLWDYENFGDSRYVIFQYLPTLMGTLLFLWLVQIMVAVYRLAPFIAVSSSSSIRERGAQLPLYPKGFVLPYFGHFRAGLPVIGIFMVIAWLQIFTVPLLASIFNVYFFSAPGHWRWVATQGIIWVVIFLYILLLLAVVLLVAWLRGRNTGLKWDPRSLSDVIVLLERSNALEGFEIEEEPAQLGYWKTLKRNEVFHTYGVVNKPARMYGVQDGRIREKAPLNARQRFAEVEHDSDVRNSREKMLPVRYSDDQEPTMRHRSALPWFLLPSAAALWIIIALVLLAAFLVVSYLPITTVSKGFSPAVPAPVNTAGFSSTNFLYSFLPSLLGMLCLLFWLNIDYTYRRLQPFTALAHADGALAEKSLLLTYVSDIFPAPTALANMHLRVAFISIITLVAAGLPILGGGVFWAQFYVSSQSIRISADMTAYYALTGFAALYALSYIAIFPSSATREACSLLPNNAMSFADIIELVNQSRIIDDIAFHSPRDRIDLVTRLLSAPPGLGANYEAGASKASLADSLRGFGKARQMAQNGVGSIQVPRYHLGRFIGRNGHESAGIDRLRR</sequence>
<dbReference type="Pfam" id="PF11915">
    <property type="entry name" value="DUF3433"/>
    <property type="match status" value="2"/>
</dbReference>
<protein>
    <recommendedName>
        <fullName evidence="5">Phosphoribosylaminoimidazole-succinocarboxamide synthase</fullName>
    </recommendedName>
</protein>
<dbReference type="EMBL" id="CP138584">
    <property type="protein sequence ID" value="WPH00964.1"/>
    <property type="molecule type" value="Genomic_DNA"/>
</dbReference>
<feature type="transmembrane region" description="Helical" evidence="2">
    <location>
        <begin position="379"/>
        <end position="401"/>
    </location>
</feature>
<name>A0AAQ3M3L4_9PEZI</name>
<organism evidence="3 4">
    <name type="scientific">Acrodontium crateriforme</name>
    <dbReference type="NCBI Taxonomy" id="150365"/>
    <lineage>
        <taxon>Eukaryota</taxon>
        <taxon>Fungi</taxon>
        <taxon>Dikarya</taxon>
        <taxon>Ascomycota</taxon>
        <taxon>Pezizomycotina</taxon>
        <taxon>Dothideomycetes</taxon>
        <taxon>Dothideomycetidae</taxon>
        <taxon>Mycosphaerellales</taxon>
        <taxon>Teratosphaeriaceae</taxon>
        <taxon>Acrodontium</taxon>
    </lineage>
</organism>
<keyword evidence="2" id="KW-1133">Transmembrane helix</keyword>
<feature type="compositionally biased region" description="Polar residues" evidence="1">
    <location>
        <begin position="61"/>
        <end position="73"/>
    </location>
</feature>
<feature type="transmembrane region" description="Helical" evidence="2">
    <location>
        <begin position="487"/>
        <end position="515"/>
    </location>
</feature>
<keyword evidence="2" id="KW-0472">Membrane</keyword>
<feature type="transmembrane region" description="Helical" evidence="2">
    <location>
        <begin position="724"/>
        <end position="744"/>
    </location>
</feature>
<evidence type="ECO:0000256" key="2">
    <source>
        <dbReference type="SAM" id="Phobius"/>
    </source>
</evidence>
<evidence type="ECO:0008006" key="5">
    <source>
        <dbReference type="Google" id="ProtNLM"/>
    </source>
</evidence>
<feature type="transmembrane region" description="Helical" evidence="2">
    <location>
        <begin position="527"/>
        <end position="550"/>
    </location>
</feature>
<feature type="region of interest" description="Disordered" evidence="1">
    <location>
        <begin position="1"/>
        <end position="21"/>
    </location>
</feature>
<evidence type="ECO:0000313" key="4">
    <source>
        <dbReference type="Proteomes" id="UP001303373"/>
    </source>
</evidence>
<dbReference type="PANTHER" id="PTHR37544">
    <property type="entry name" value="SPRAY-RELATED"/>
    <property type="match status" value="1"/>
</dbReference>
<feature type="region of interest" description="Disordered" evidence="1">
    <location>
        <begin position="51"/>
        <end position="129"/>
    </location>
</feature>
<dbReference type="PANTHER" id="PTHR37544:SF1">
    <property type="entry name" value="PHOSPHORIBOSYLAMINOIMIDAZOLE-SUCCINOCARBOXAMIDE SYNTHASE"/>
    <property type="match status" value="1"/>
</dbReference>
<keyword evidence="2" id="KW-0812">Transmembrane</keyword>
<evidence type="ECO:0000313" key="3">
    <source>
        <dbReference type="EMBL" id="WPH00964.1"/>
    </source>
</evidence>
<feature type="transmembrane region" description="Helical" evidence="2">
    <location>
        <begin position="670"/>
        <end position="697"/>
    </location>
</feature>
<feature type="transmembrane region" description="Helical" evidence="2">
    <location>
        <begin position="830"/>
        <end position="850"/>
    </location>
</feature>
<evidence type="ECO:0000256" key="1">
    <source>
        <dbReference type="SAM" id="MobiDB-lite"/>
    </source>
</evidence>
<feature type="transmembrane region" description="Helical" evidence="2">
    <location>
        <begin position="421"/>
        <end position="445"/>
    </location>
</feature>
<feature type="transmembrane region" description="Helical" evidence="2">
    <location>
        <begin position="791"/>
        <end position="818"/>
    </location>
</feature>
<keyword evidence="4" id="KW-1185">Reference proteome</keyword>
<dbReference type="InterPro" id="IPR021840">
    <property type="entry name" value="DUF3433"/>
</dbReference>
<reference evidence="3 4" key="1">
    <citation type="submission" date="2023-11" db="EMBL/GenBank/DDBJ databases">
        <title>An acidophilic fungus is an integral part of prey digestion in a carnivorous sundew plant.</title>
        <authorList>
            <person name="Tsai I.J."/>
        </authorList>
    </citation>
    <scope>NUCLEOTIDE SEQUENCE [LARGE SCALE GENOMIC DNA]</scope>
    <source>
        <strain evidence="3">169a</strain>
    </source>
</reference>
<dbReference type="Proteomes" id="UP001303373">
    <property type="component" value="Chromosome 5"/>
</dbReference>
<dbReference type="AlphaFoldDB" id="A0AAQ3M3L4"/>